<comment type="cofactor">
    <cofactor evidence="1">
        <name>pyridoxal 5'-phosphate</name>
        <dbReference type="ChEBI" id="CHEBI:597326"/>
    </cofactor>
</comment>
<name>A0ABQ3DC82_9ACTN</name>
<dbReference type="InterPro" id="IPR000310">
    <property type="entry name" value="Orn/Lys/Arg_deCO2ase_major_dom"/>
</dbReference>
<keyword evidence="7" id="KW-1185">Reference proteome</keyword>
<protein>
    <submittedName>
        <fullName evidence="6">Decarboxylase</fullName>
    </submittedName>
</protein>
<feature type="domain" description="Orn/Lys/Arg decarboxylases family 1 pyridoxal-P attachment site" evidence="5">
    <location>
        <begin position="570"/>
        <end position="754"/>
    </location>
</feature>
<reference evidence="7" key="1">
    <citation type="journal article" date="2019" name="Int. J. Syst. Evol. Microbiol.">
        <title>The Global Catalogue of Microorganisms (GCM) 10K type strain sequencing project: providing services to taxonomists for standard genome sequencing and annotation.</title>
        <authorList>
            <consortium name="The Broad Institute Genomics Platform"/>
            <consortium name="The Broad Institute Genome Sequencing Center for Infectious Disease"/>
            <person name="Wu L."/>
            <person name="Ma J."/>
        </authorList>
    </citation>
    <scope>NUCLEOTIDE SEQUENCE [LARGE SCALE GENOMIC DNA]</scope>
    <source>
        <strain evidence="7">JCM 4733</strain>
    </source>
</reference>
<dbReference type="Gene3D" id="3.90.100.10">
    <property type="entry name" value="Orn/Lys/Arg decarboxylase, C-terminal domain"/>
    <property type="match status" value="1"/>
</dbReference>
<dbReference type="SUPFAM" id="SSF55904">
    <property type="entry name" value="Ornithine decarboxylase C-terminal domain"/>
    <property type="match status" value="1"/>
</dbReference>
<dbReference type="InterPro" id="IPR015424">
    <property type="entry name" value="PyrdxlP-dep_Trfase"/>
</dbReference>
<feature type="region of interest" description="Disordered" evidence="4">
    <location>
        <begin position="110"/>
        <end position="133"/>
    </location>
</feature>
<comment type="caution">
    <text evidence="6">The sequence shown here is derived from an EMBL/GenBank/DDBJ whole genome shotgun (WGS) entry which is preliminary data.</text>
</comment>
<evidence type="ECO:0000256" key="1">
    <source>
        <dbReference type="ARBA" id="ARBA00001933"/>
    </source>
</evidence>
<evidence type="ECO:0000256" key="2">
    <source>
        <dbReference type="ARBA" id="ARBA00022576"/>
    </source>
</evidence>
<proteinExistence type="predicted"/>
<evidence type="ECO:0000313" key="7">
    <source>
        <dbReference type="Proteomes" id="UP000653644"/>
    </source>
</evidence>
<dbReference type="Proteomes" id="UP000653644">
    <property type="component" value="Unassembled WGS sequence"/>
</dbReference>
<dbReference type="PANTHER" id="PTHR42832">
    <property type="entry name" value="AMINO ACID AMINOTRANSFERASE"/>
    <property type="match status" value="1"/>
</dbReference>
<dbReference type="InterPro" id="IPR015421">
    <property type="entry name" value="PyrdxlP-dep_Trfase_major"/>
</dbReference>
<dbReference type="InterPro" id="IPR036633">
    <property type="entry name" value="Prn/Lys/Arg_de-COase_C_sf"/>
</dbReference>
<dbReference type="EMBL" id="BMVN01000073">
    <property type="protein sequence ID" value="GHA70249.1"/>
    <property type="molecule type" value="Genomic_DNA"/>
</dbReference>
<gene>
    <name evidence="6" type="ORF">GCM10010345_87070</name>
</gene>
<dbReference type="RefSeq" id="WP_189894746.1">
    <property type="nucleotide sequence ID" value="NZ_BMVN01000073.1"/>
</dbReference>
<accession>A0ABQ3DC82</accession>
<dbReference type="PANTHER" id="PTHR42832:SF4">
    <property type="entry name" value="BLR3474 PROTEIN"/>
    <property type="match status" value="1"/>
</dbReference>
<dbReference type="CDD" id="cd00615">
    <property type="entry name" value="Orn_deC_like"/>
    <property type="match status" value="1"/>
</dbReference>
<dbReference type="SUPFAM" id="SSF53383">
    <property type="entry name" value="PLP-dependent transferases"/>
    <property type="match status" value="1"/>
</dbReference>
<sequence>MDNRAAEAELATSAPLTASVYNSVGQMRADAWSSLEELARRWAGGPSVDVSPQRTAQRLEELFGLLAPIENCWAFPGKTGLGELRRLYEIGDRQRLAQRVMELNRVLGTDTYRTASPPPAGQEDAVGEAPHAGVSSDKPYFEVLVVGDLDETEAATLRKRLCRLRREDDEFIYNIVMAPSFEDAVIATLVNDRVQAVVIRHRFANRSEHNLQVVRRFFDDPVTDKIPQGQPFEQRAQLLGARLHAVRPELDLYLMAEASVERTAGTLSQHFARVFHAREGLLDLHLSILHGIGDRYRAPFFTALRAHSQRPTGVFHALPISRGTSVINSHWIPEMVRFYGLNTFLAETSATSGGLDSLLEPTGPLKEAQNLAAQAFGARQTYFVTNGTSTANKIVVQALVRPGDIVLVDRNCHKSHHYGLMLAGAHVVYLDAYPLDRYGMYGAVPVKEIKRKLLMLRREGILHRVKLLLLTNCTFDGIVYNPSRVMEECLALKPDLAFLWDEAWFAFAHFHPVYRRRTAMAGAREMVDRFRDAHYADEYSAHRQQLGDNPDDECLLSQRLIPDPDTVRVRVYATQSTHKTLTSLRQGSMIHVFDQDFRHKAAETFREAYMTHTSTSPNYQIIASLDLGRRQAVFEGFELVQKQLEQAGVLRDAIDQHPLLSRYLRFLTTPDLIPAEFRPSGVDQPLRTGLSIMATAWEKDEFVLDPARATLHVGLTGIDGDTFKHEHLMDRYGVQVNKTTRNTLLFMTNIGTTRSAVAYLIEVLVKIVEELEERIEDMSPAERTVHHRRVRALSDPSTGLPDFSAFHAKFRPAVNISAGDLRQAFYRAYDDTQCEYLTAQKVTEALADGREIVSATFVTPYPPGFPVLVPGQLISQAVLTYMDDLDTREIHGYVPEVGYRVFTQSAVNM</sequence>
<feature type="domain" description="Orn/Lys/Arg decarboxylases family 1 pyridoxal-P attachment site" evidence="5">
    <location>
        <begin position="299"/>
        <end position="525"/>
    </location>
</feature>
<evidence type="ECO:0000313" key="6">
    <source>
        <dbReference type="EMBL" id="GHA70249.1"/>
    </source>
</evidence>
<evidence type="ECO:0000259" key="5">
    <source>
        <dbReference type="Pfam" id="PF01276"/>
    </source>
</evidence>
<organism evidence="6 7">
    <name type="scientific">Streptomyces canarius</name>
    <dbReference type="NCBI Taxonomy" id="285453"/>
    <lineage>
        <taxon>Bacteria</taxon>
        <taxon>Bacillati</taxon>
        <taxon>Actinomycetota</taxon>
        <taxon>Actinomycetes</taxon>
        <taxon>Kitasatosporales</taxon>
        <taxon>Streptomycetaceae</taxon>
        <taxon>Streptomyces</taxon>
    </lineage>
</organism>
<evidence type="ECO:0000256" key="3">
    <source>
        <dbReference type="ARBA" id="ARBA00022679"/>
    </source>
</evidence>
<keyword evidence="3" id="KW-0808">Transferase</keyword>
<evidence type="ECO:0000256" key="4">
    <source>
        <dbReference type="SAM" id="MobiDB-lite"/>
    </source>
</evidence>
<keyword evidence="2" id="KW-0032">Aminotransferase</keyword>
<dbReference type="Gene3D" id="3.40.640.10">
    <property type="entry name" value="Type I PLP-dependent aspartate aminotransferase-like (Major domain)"/>
    <property type="match status" value="1"/>
</dbReference>
<dbReference type="InterPro" id="IPR050881">
    <property type="entry name" value="LL-DAP_aminotransferase"/>
</dbReference>
<dbReference type="Pfam" id="PF01276">
    <property type="entry name" value="OKR_DC_1"/>
    <property type="match status" value="2"/>
</dbReference>